<dbReference type="EMBL" id="JADWOX010000008">
    <property type="protein sequence ID" value="MBI1684707.1"/>
    <property type="molecule type" value="Genomic_DNA"/>
</dbReference>
<accession>A0ABS0SYJ1</accession>
<reference evidence="2 3" key="1">
    <citation type="submission" date="2020-11" db="EMBL/GenBank/DDBJ databases">
        <title>genome sequence of strain KACC 18849.</title>
        <authorList>
            <person name="Gao J."/>
            <person name="Zhang X."/>
        </authorList>
    </citation>
    <scope>NUCLEOTIDE SEQUENCE [LARGE SCALE GENOMIC DNA]</scope>
    <source>
        <strain evidence="2 3">KACC 18849</strain>
    </source>
</reference>
<evidence type="ECO:0000256" key="1">
    <source>
        <dbReference type="SAM" id="SignalP"/>
    </source>
</evidence>
<dbReference type="SUPFAM" id="SSF75005">
    <property type="entry name" value="Arabinanase/levansucrase/invertase"/>
    <property type="match status" value="1"/>
</dbReference>
<dbReference type="InterPro" id="IPR023296">
    <property type="entry name" value="Glyco_hydro_beta-prop_sf"/>
</dbReference>
<feature type="chain" id="PRO_5045755369" evidence="1">
    <location>
        <begin position="28"/>
        <end position="339"/>
    </location>
</feature>
<feature type="signal peptide" evidence="1">
    <location>
        <begin position="1"/>
        <end position="27"/>
    </location>
</feature>
<dbReference type="Proteomes" id="UP000639859">
    <property type="component" value="Unassembled WGS sequence"/>
</dbReference>
<comment type="caution">
    <text evidence="2">The sequence shown here is derived from an EMBL/GenBank/DDBJ whole genome shotgun (WGS) entry which is preliminary data.</text>
</comment>
<keyword evidence="1" id="KW-0732">Signal</keyword>
<protein>
    <submittedName>
        <fullName evidence="2">Glycoside hydrolase family 43</fullName>
    </submittedName>
</protein>
<dbReference type="CDD" id="cd08984">
    <property type="entry name" value="GH43-like"/>
    <property type="match status" value="1"/>
</dbReference>
<organism evidence="2 3">
    <name type="scientific">Caulobacter hibisci</name>
    <dbReference type="NCBI Taxonomy" id="2035993"/>
    <lineage>
        <taxon>Bacteria</taxon>
        <taxon>Pseudomonadati</taxon>
        <taxon>Pseudomonadota</taxon>
        <taxon>Alphaproteobacteria</taxon>
        <taxon>Caulobacterales</taxon>
        <taxon>Caulobacteraceae</taxon>
        <taxon>Caulobacter</taxon>
    </lineage>
</organism>
<keyword evidence="3" id="KW-1185">Reference proteome</keyword>
<dbReference type="Gene3D" id="2.115.10.20">
    <property type="entry name" value="Glycosyl hydrolase domain, family 43"/>
    <property type="match status" value="2"/>
</dbReference>
<sequence length="339" mass="37731">MHRRILGRVLAGLALAFAVAAPAAALAEAKKPLYRDPVFDGAADVSIAWDKTDRLWRMFYTNRRATLKLEDPKDVAWLHATAIGVATSKDGLSWKYAGTANIPAACTGQTLWAPEIFTENGVHHMWLTVVPGIFHRWNLPEAGAKIVHLTSTDLKAWTCADTLELGSDRVIDAGVIKAPQGGYRLWFKDERKNSRIFVADSPDLKTWTLQPAFVADFAGEGPKVFFFGGWWWMIADAWKGLAVLRSKDAVTWERQSGFILDKPGSQPTDRDLGHHPDVVVNDGRALLYYFVGQGKENEAKTDPTWNQRTVIQLAELKVKDGWLAVDREAAVTKGLKRPK</sequence>
<gene>
    <name evidence="2" type="ORF">I4Q42_13625</name>
</gene>
<evidence type="ECO:0000313" key="2">
    <source>
        <dbReference type="EMBL" id="MBI1684707.1"/>
    </source>
</evidence>
<proteinExistence type="predicted"/>
<dbReference type="GO" id="GO:0016787">
    <property type="term" value="F:hydrolase activity"/>
    <property type="evidence" value="ECO:0007669"/>
    <property type="project" value="UniProtKB-KW"/>
</dbReference>
<name>A0ABS0SYJ1_9CAUL</name>
<keyword evidence="2" id="KW-0378">Hydrolase</keyword>
<evidence type="ECO:0000313" key="3">
    <source>
        <dbReference type="Proteomes" id="UP000639859"/>
    </source>
</evidence>
<dbReference type="RefSeq" id="WP_232793104.1">
    <property type="nucleotide sequence ID" value="NZ_JADWOX010000008.1"/>
</dbReference>